<sequence length="106" mass="12350">DLQARFVFSYFYGKNQLPSAKEMTEETVNKVKSLLAQGYKKRQAHMLGNNQMQYFTELANTAQIENIKPVMAKLHSESSNLFNENLLHFREDIFKIIDSETFVKVN</sequence>
<dbReference type="AlphaFoldDB" id="A0A484AQK8"/>
<dbReference type="STRING" id="7232.A0A484AQK8"/>
<feature type="non-terminal residue" evidence="1">
    <location>
        <position position="1"/>
    </location>
</feature>
<accession>A0A484AQK8</accession>
<organism evidence="1 2">
    <name type="scientific">Drosophila navojoa</name>
    <name type="common">Fruit fly</name>
    <dbReference type="NCBI Taxonomy" id="7232"/>
    <lineage>
        <taxon>Eukaryota</taxon>
        <taxon>Metazoa</taxon>
        <taxon>Ecdysozoa</taxon>
        <taxon>Arthropoda</taxon>
        <taxon>Hexapoda</taxon>
        <taxon>Insecta</taxon>
        <taxon>Pterygota</taxon>
        <taxon>Neoptera</taxon>
        <taxon>Endopterygota</taxon>
        <taxon>Diptera</taxon>
        <taxon>Brachycera</taxon>
        <taxon>Muscomorpha</taxon>
        <taxon>Ephydroidea</taxon>
        <taxon>Drosophilidae</taxon>
        <taxon>Drosophila</taxon>
    </lineage>
</organism>
<evidence type="ECO:0000313" key="2">
    <source>
        <dbReference type="Proteomes" id="UP000295192"/>
    </source>
</evidence>
<dbReference type="Proteomes" id="UP000295192">
    <property type="component" value="Unassembled WGS sequence"/>
</dbReference>
<keyword evidence="2" id="KW-1185">Reference proteome</keyword>
<gene>
    <name evidence="1" type="ORF">AWZ03_015358</name>
</gene>
<evidence type="ECO:0000313" key="1">
    <source>
        <dbReference type="EMBL" id="TDG38220.1"/>
    </source>
</evidence>
<dbReference type="InterPro" id="IPR036188">
    <property type="entry name" value="FAD/NAD-bd_sf"/>
</dbReference>
<reference evidence="1 2" key="1">
    <citation type="journal article" date="2019" name="J. Hered.">
        <title>An Improved Genome Assembly for Drosophila navojoa, the Basal Species in the mojavensis Cluster.</title>
        <authorList>
            <person name="Vanderlinde T."/>
            <person name="Dupim E.G."/>
            <person name="Nazario-Yepiz N.O."/>
            <person name="Carvalho A.B."/>
        </authorList>
    </citation>
    <scope>NUCLEOTIDE SEQUENCE [LARGE SCALE GENOMIC DNA]</scope>
    <source>
        <strain evidence="1">Navoj_Jal97</strain>
        <tissue evidence="1">Whole organism</tissue>
    </source>
</reference>
<protein>
    <submittedName>
        <fullName evidence="1">Uncharacterized protein</fullName>
    </submittedName>
</protein>
<name>A0A484AQK8_DRONA</name>
<comment type="caution">
    <text evidence="1">The sequence shown here is derived from an EMBL/GenBank/DDBJ whole genome shotgun (WGS) entry which is preliminary data.</text>
</comment>
<dbReference type="Gene3D" id="3.50.50.60">
    <property type="entry name" value="FAD/NAD(P)-binding domain"/>
    <property type="match status" value="1"/>
</dbReference>
<dbReference type="EMBL" id="LSRL02007674">
    <property type="protein sequence ID" value="TDG38220.1"/>
    <property type="molecule type" value="Genomic_DNA"/>
</dbReference>
<proteinExistence type="predicted"/>